<proteinExistence type="predicted"/>
<dbReference type="Proteomes" id="UP001060771">
    <property type="component" value="Chromosome"/>
</dbReference>
<gene>
    <name evidence="1" type="ORF">Vsou_13170</name>
</gene>
<sequence>MPSLPGSQWEPLVGVPEVMPVGRGYREHGYKSVHVYVRPLLYLALVLRARSSGRMINEALEEYFRGCGHDS</sequence>
<reference evidence="2" key="1">
    <citation type="submission" date="2022-09" db="EMBL/GenBank/DDBJ databases">
        <title>Complete genome sequence of Vulcanisaeta souniana.</title>
        <authorList>
            <person name="Kato S."/>
            <person name="Itoh T."/>
            <person name="Ohkuma M."/>
        </authorList>
    </citation>
    <scope>NUCLEOTIDE SEQUENCE [LARGE SCALE GENOMIC DNA]</scope>
    <source>
        <strain evidence="2">JCM 11219</strain>
    </source>
</reference>
<keyword evidence="2" id="KW-1185">Reference proteome</keyword>
<name>A0ABN6SUS9_9CREN</name>
<protein>
    <recommendedName>
        <fullName evidence="3">Transposase</fullName>
    </recommendedName>
</protein>
<evidence type="ECO:0008006" key="3">
    <source>
        <dbReference type="Google" id="ProtNLM"/>
    </source>
</evidence>
<organism evidence="1 2">
    <name type="scientific">Vulcanisaeta souniana JCM 11219</name>
    <dbReference type="NCBI Taxonomy" id="1293586"/>
    <lineage>
        <taxon>Archaea</taxon>
        <taxon>Thermoproteota</taxon>
        <taxon>Thermoprotei</taxon>
        <taxon>Thermoproteales</taxon>
        <taxon>Thermoproteaceae</taxon>
        <taxon>Vulcanisaeta</taxon>
    </lineage>
</organism>
<accession>A0ABN6SUS9</accession>
<evidence type="ECO:0000313" key="1">
    <source>
        <dbReference type="EMBL" id="BDR92224.1"/>
    </source>
</evidence>
<dbReference type="EMBL" id="AP026830">
    <property type="protein sequence ID" value="BDR92224.1"/>
    <property type="molecule type" value="Genomic_DNA"/>
</dbReference>
<evidence type="ECO:0000313" key="2">
    <source>
        <dbReference type="Proteomes" id="UP001060771"/>
    </source>
</evidence>